<gene>
    <name evidence="1" type="ORF">MN202_20440</name>
</gene>
<keyword evidence="2" id="KW-1185">Reference proteome</keyword>
<evidence type="ECO:0000313" key="1">
    <source>
        <dbReference type="EMBL" id="MEH8019605.1"/>
    </source>
</evidence>
<feature type="non-terminal residue" evidence="1">
    <location>
        <position position="1"/>
    </location>
</feature>
<dbReference type="RefSeq" id="WP_335737982.1">
    <property type="nucleotide sequence ID" value="NZ_JALAAR010000044.1"/>
</dbReference>
<accession>A0ABU8CC86</accession>
<protein>
    <submittedName>
        <fullName evidence="1">Uncharacterized protein</fullName>
    </submittedName>
</protein>
<name>A0ABU8CC86_9GAMM</name>
<proteinExistence type="predicted"/>
<organism evidence="1 2">
    <name type="scientific">Rheinheimera muenzenbergensis</name>
    <dbReference type="NCBI Taxonomy" id="1193628"/>
    <lineage>
        <taxon>Bacteria</taxon>
        <taxon>Pseudomonadati</taxon>
        <taxon>Pseudomonadota</taxon>
        <taxon>Gammaproteobacteria</taxon>
        <taxon>Chromatiales</taxon>
        <taxon>Chromatiaceae</taxon>
        <taxon>Rheinheimera</taxon>
    </lineage>
</organism>
<dbReference type="Proteomes" id="UP001375382">
    <property type="component" value="Unassembled WGS sequence"/>
</dbReference>
<evidence type="ECO:0000313" key="2">
    <source>
        <dbReference type="Proteomes" id="UP001375382"/>
    </source>
</evidence>
<reference evidence="1 2" key="1">
    <citation type="journal article" date="2023" name="Ecotoxicol. Environ. Saf.">
        <title>Mercury remediation potential of mercury-resistant strain Rheinheimera metallidurans sp. nov. isolated from a municipal waste dumping site.</title>
        <authorList>
            <person name="Yadav V."/>
            <person name="Manjhi A."/>
            <person name="Vadakedath N."/>
        </authorList>
    </citation>
    <scope>NUCLEOTIDE SEQUENCE [LARGE SCALE GENOMIC DNA]</scope>
    <source>
        <strain evidence="1 2">E-49</strain>
    </source>
</reference>
<sequence length="62" mass="6920">LNLLTTRRLTITIVKRKQDNYSDTAGPLNHGHKTAGLCSFVANFSLLFCAVYGKRYVYAGIQ</sequence>
<comment type="caution">
    <text evidence="1">The sequence shown here is derived from an EMBL/GenBank/DDBJ whole genome shotgun (WGS) entry which is preliminary data.</text>
</comment>
<dbReference type="EMBL" id="JALAAR010000044">
    <property type="protein sequence ID" value="MEH8019605.1"/>
    <property type="molecule type" value="Genomic_DNA"/>
</dbReference>